<evidence type="ECO:0000256" key="4">
    <source>
        <dbReference type="SAM" id="MobiDB-lite"/>
    </source>
</evidence>
<comment type="caution">
    <text evidence="6">The sequence shown here is derived from an EMBL/GenBank/DDBJ whole genome shotgun (WGS) entry which is preliminary data.</text>
</comment>
<accession>A0ABS1LHB3</accession>
<dbReference type="SUPFAM" id="SSF51395">
    <property type="entry name" value="FMN-linked oxidoreductases"/>
    <property type="match status" value="1"/>
</dbReference>
<dbReference type="PANTHER" id="PTHR10578:SF143">
    <property type="entry name" value="FMN-DEPENDENT ALPHA-HYDROXY ACID DEHYDROGENASE PB1A11.03"/>
    <property type="match status" value="1"/>
</dbReference>
<dbReference type="Proteomes" id="UP000675409">
    <property type="component" value="Unassembled WGS sequence"/>
</dbReference>
<reference evidence="6 7" key="1">
    <citation type="journal article" date="2021" name="Arch. Microbiol.">
        <title>Myceligenerans indicum sp. nov., an actinobacterium isolated from mangrove sediment of Sundarbans, India.</title>
        <authorList>
            <person name="Asha K."/>
            <person name="Bhadury P."/>
        </authorList>
    </citation>
    <scope>NUCLEOTIDE SEQUENCE [LARGE SCALE GENOMIC DNA]</scope>
    <source>
        <strain evidence="6 7">I2</strain>
    </source>
</reference>
<dbReference type="PROSITE" id="PS51349">
    <property type="entry name" value="FMN_HYDROXY_ACID_DH_2"/>
    <property type="match status" value="1"/>
</dbReference>
<dbReference type="InterPro" id="IPR037396">
    <property type="entry name" value="FMN_HAD"/>
</dbReference>
<dbReference type="PIRSF" id="PIRSF000138">
    <property type="entry name" value="Al-hdrx_acd_dh"/>
    <property type="match status" value="1"/>
</dbReference>
<keyword evidence="2" id="KW-0560">Oxidoreductase</keyword>
<dbReference type="InterPro" id="IPR013785">
    <property type="entry name" value="Aldolase_TIM"/>
</dbReference>
<organism evidence="6 7">
    <name type="scientific">Myceligenerans indicum</name>
    <dbReference type="NCBI Taxonomy" id="2593663"/>
    <lineage>
        <taxon>Bacteria</taxon>
        <taxon>Bacillati</taxon>
        <taxon>Actinomycetota</taxon>
        <taxon>Actinomycetes</taxon>
        <taxon>Micrococcales</taxon>
        <taxon>Promicromonosporaceae</taxon>
        <taxon>Myceligenerans</taxon>
    </lineage>
</organism>
<feature type="domain" description="FMN hydroxy acid dehydrogenase" evidence="5">
    <location>
        <begin position="35"/>
        <end position="403"/>
    </location>
</feature>
<dbReference type="PROSITE" id="PS00557">
    <property type="entry name" value="FMN_HYDROXY_ACID_DH_1"/>
    <property type="match status" value="1"/>
</dbReference>
<keyword evidence="7" id="KW-1185">Reference proteome</keyword>
<comment type="similarity">
    <text evidence="3">Belongs to the FMN-dependent alpha-hydroxy acid dehydrogenase family.</text>
</comment>
<dbReference type="Gene3D" id="3.20.20.70">
    <property type="entry name" value="Aldolase class I"/>
    <property type="match status" value="1"/>
</dbReference>
<protein>
    <submittedName>
        <fullName evidence="6">Alpha-hydroxy-acid oxidizing protein</fullName>
    </submittedName>
</protein>
<evidence type="ECO:0000256" key="3">
    <source>
        <dbReference type="ARBA" id="ARBA00024042"/>
    </source>
</evidence>
<dbReference type="InterPro" id="IPR000262">
    <property type="entry name" value="FMN-dep_DH"/>
</dbReference>
<proteinExistence type="inferred from homology"/>
<dbReference type="PANTHER" id="PTHR10578">
    <property type="entry name" value="S -2-HYDROXY-ACID OXIDASE-RELATED"/>
    <property type="match status" value="1"/>
</dbReference>
<dbReference type="RefSeq" id="WP_201845435.1">
    <property type="nucleotide sequence ID" value="NZ_JABBYC010000004.1"/>
</dbReference>
<evidence type="ECO:0000256" key="1">
    <source>
        <dbReference type="ARBA" id="ARBA00001917"/>
    </source>
</evidence>
<dbReference type="InterPro" id="IPR008259">
    <property type="entry name" value="FMN_hydac_DH_AS"/>
</dbReference>
<dbReference type="EMBL" id="JABBYC010000004">
    <property type="protein sequence ID" value="MBL0885606.1"/>
    <property type="molecule type" value="Genomic_DNA"/>
</dbReference>
<evidence type="ECO:0000256" key="2">
    <source>
        <dbReference type="ARBA" id="ARBA00023002"/>
    </source>
</evidence>
<evidence type="ECO:0000259" key="5">
    <source>
        <dbReference type="PROSITE" id="PS51349"/>
    </source>
</evidence>
<evidence type="ECO:0000313" key="7">
    <source>
        <dbReference type="Proteomes" id="UP000675409"/>
    </source>
</evidence>
<feature type="compositionally biased region" description="Low complexity" evidence="4">
    <location>
        <begin position="1"/>
        <end position="18"/>
    </location>
</feature>
<evidence type="ECO:0000313" key="6">
    <source>
        <dbReference type="EMBL" id="MBL0885606.1"/>
    </source>
</evidence>
<feature type="region of interest" description="Disordered" evidence="4">
    <location>
        <begin position="1"/>
        <end position="22"/>
    </location>
</feature>
<name>A0ABS1LHB3_9MICO</name>
<sequence length="403" mass="42156">MRPDGRAAGSGAASGTRPGPEEEHAGFVRRLFAQQEGHWPTDPRALEELAASRIGATAAAYVAGSAGAGATEAANRAALDRWRLVPRILTGSTVRSLAVDLLGTRMPAPVLAAPVGVQGIVHPDGERATARACAELGVPMVTSTMSSTPIEEVAAASGDGPRWFQLYWPNSDEIARSFLSRARATGHTVLVVTVDTMSLGWRPPILDQSFLPMLDGVGTAMFTSDPVFRAGLSATPEEDPRQAVEAWDRELGTAGRTWDDLARLREWWSGPLLVKGVLHPEDARRVVDTGLDGIIVSNHGGRQVDGSVAALDALVSVSREIGDDVPLLFDSGIRNGADVIKALALGARAVLVGRPYVHGLGVGGAAGVRHVLEALLADLDVTLGLLGLHDVGQVGPDLVVPAP</sequence>
<dbReference type="Pfam" id="PF01070">
    <property type="entry name" value="FMN_dh"/>
    <property type="match status" value="1"/>
</dbReference>
<dbReference type="InterPro" id="IPR012133">
    <property type="entry name" value="Alpha-hydoxy_acid_DH_FMN"/>
</dbReference>
<comment type="cofactor">
    <cofactor evidence="1">
        <name>FMN</name>
        <dbReference type="ChEBI" id="CHEBI:58210"/>
    </cofactor>
</comment>
<gene>
    <name evidence="6" type="ORF">HGK34_04800</name>
</gene>